<reference evidence="2" key="1">
    <citation type="submission" date="2020-12" db="EMBL/GenBank/DDBJ databases">
        <title>WGS assembly of Carya illinoinensis cv. Pawnee.</title>
        <authorList>
            <person name="Platts A."/>
            <person name="Shu S."/>
            <person name="Wright S."/>
            <person name="Barry K."/>
            <person name="Edger P."/>
            <person name="Pires J.C."/>
            <person name="Schmutz J."/>
        </authorList>
    </citation>
    <scope>NUCLEOTIDE SEQUENCE</scope>
    <source>
        <tissue evidence="2">Leaf</tissue>
    </source>
</reference>
<keyword evidence="1" id="KW-0732">Signal</keyword>
<dbReference type="EMBL" id="CM031825">
    <property type="protein sequence ID" value="KAG6732310.1"/>
    <property type="molecule type" value="Genomic_DNA"/>
</dbReference>
<comment type="caution">
    <text evidence="2">The sequence shown here is derived from an EMBL/GenBank/DDBJ whole genome shotgun (WGS) entry which is preliminary data.</text>
</comment>
<dbReference type="OrthoDB" id="1872350at2759"/>
<dbReference type="PANTHER" id="PTHR37245:SF4">
    <property type="entry name" value="PAMP-INDUCED SECRETED PEPTIDE 1"/>
    <property type="match status" value="1"/>
</dbReference>
<dbReference type="InterPro" id="IPR040273">
    <property type="entry name" value="PIP1"/>
</dbReference>
<dbReference type="AlphaFoldDB" id="A0A8T1RNW2"/>
<sequence>MNSRNISTHILIIFVIFVAVILSHGSVRVEATRVLPEDFASANHLDMTYSTSLYEKAKHSMAYWLERLPSGPSPSGPGH</sequence>
<accession>A0A8T1RNW2</accession>
<evidence type="ECO:0000313" key="3">
    <source>
        <dbReference type="EMBL" id="KAG6732310.1"/>
    </source>
</evidence>
<protein>
    <recommendedName>
        <fullName evidence="5">Transmembrane protein</fullName>
    </recommendedName>
</protein>
<name>A0A8T1RNW2_CARIL</name>
<feature type="chain" id="PRO_5035802565" description="Transmembrane protein" evidence="1">
    <location>
        <begin position="32"/>
        <end position="79"/>
    </location>
</feature>
<proteinExistence type="predicted"/>
<evidence type="ECO:0008006" key="5">
    <source>
        <dbReference type="Google" id="ProtNLM"/>
    </source>
</evidence>
<evidence type="ECO:0000313" key="2">
    <source>
        <dbReference type="EMBL" id="KAG6668466.1"/>
    </source>
</evidence>
<gene>
    <name evidence="2" type="ORF">CIPAW_01G172600</name>
    <name evidence="3" type="ORF">I3842_01G171200</name>
</gene>
<feature type="signal peptide" evidence="1">
    <location>
        <begin position="1"/>
        <end position="31"/>
    </location>
</feature>
<reference evidence="3" key="2">
    <citation type="submission" date="2021-01" db="EMBL/GenBank/DDBJ databases">
        <authorList>
            <person name="Lovell J.T."/>
            <person name="Bentley N."/>
            <person name="Bhattarai G."/>
            <person name="Jenkins J.W."/>
            <person name="Sreedasyam A."/>
            <person name="Alarcon Y."/>
            <person name="Bock C."/>
            <person name="Boston L."/>
            <person name="Carlson J."/>
            <person name="Cervantes K."/>
            <person name="Clermont K."/>
            <person name="Krom N."/>
            <person name="Kubenka K."/>
            <person name="Mamidi S."/>
            <person name="Mattison C."/>
            <person name="Monteros M."/>
            <person name="Pisani C."/>
            <person name="Plott C."/>
            <person name="Rajasekar S."/>
            <person name="Rhein H.S."/>
            <person name="Rohla C."/>
            <person name="Song M."/>
            <person name="Hilaire R.S."/>
            <person name="Shu S."/>
            <person name="Wells L."/>
            <person name="Wang X."/>
            <person name="Webber J."/>
            <person name="Heerema R.J."/>
            <person name="Klein P."/>
            <person name="Conner P."/>
            <person name="Grauke L."/>
            <person name="Grimwood J."/>
            <person name="Schmutz J."/>
            <person name="Randall J.J."/>
        </authorList>
    </citation>
    <scope>NUCLEOTIDE SEQUENCE</scope>
    <source>
        <tissue evidence="3">Leaf</tissue>
    </source>
</reference>
<evidence type="ECO:0000256" key="1">
    <source>
        <dbReference type="SAM" id="SignalP"/>
    </source>
</evidence>
<dbReference type="EMBL" id="CM031809">
    <property type="protein sequence ID" value="KAG6668466.1"/>
    <property type="molecule type" value="Genomic_DNA"/>
</dbReference>
<dbReference type="GO" id="GO:0006952">
    <property type="term" value="P:defense response"/>
    <property type="evidence" value="ECO:0007669"/>
    <property type="project" value="InterPro"/>
</dbReference>
<keyword evidence="4" id="KW-1185">Reference proteome</keyword>
<dbReference type="Proteomes" id="UP000811609">
    <property type="component" value="Chromosome 1"/>
</dbReference>
<organism evidence="2 4">
    <name type="scientific">Carya illinoinensis</name>
    <name type="common">Pecan</name>
    <dbReference type="NCBI Taxonomy" id="32201"/>
    <lineage>
        <taxon>Eukaryota</taxon>
        <taxon>Viridiplantae</taxon>
        <taxon>Streptophyta</taxon>
        <taxon>Embryophyta</taxon>
        <taxon>Tracheophyta</taxon>
        <taxon>Spermatophyta</taxon>
        <taxon>Magnoliopsida</taxon>
        <taxon>eudicotyledons</taxon>
        <taxon>Gunneridae</taxon>
        <taxon>Pentapetalae</taxon>
        <taxon>rosids</taxon>
        <taxon>fabids</taxon>
        <taxon>Fagales</taxon>
        <taxon>Juglandaceae</taxon>
        <taxon>Carya</taxon>
    </lineage>
</organism>
<evidence type="ECO:0000313" key="4">
    <source>
        <dbReference type="Proteomes" id="UP000811609"/>
    </source>
</evidence>
<dbReference type="PANTHER" id="PTHR37245">
    <property type="entry name" value="PAMP-INDUCED SECRETED PEPTIDE 1"/>
    <property type="match status" value="1"/>
</dbReference>
<dbReference type="Proteomes" id="UP000811246">
    <property type="component" value="Chromosome 1"/>
</dbReference>